<sequence length="175" mass="19782">METKQPTFPTIQFLPRLRARAVTLCRCWMIARASPQPKRPCVLRDTGKSHTRQGEMGSCRGEVGKALGNFLWSLCWNIGLIIRANRATYKALNHKFEIPSIITPFIYSNLKLCVVDNAASEGSRSETILCARLCPLMLCIVKVIQLVLFWGDKLRSCKDDSIIWGPRWKSTGSQL</sequence>
<accession>A0A2T6ZY43</accession>
<name>A0A2T6ZY43_TUBBO</name>
<keyword evidence="2" id="KW-1185">Reference proteome</keyword>
<dbReference type="Proteomes" id="UP000244722">
    <property type="component" value="Unassembled WGS sequence"/>
</dbReference>
<reference evidence="1 2" key="1">
    <citation type="submission" date="2017-04" db="EMBL/GenBank/DDBJ databases">
        <title>Draft genome sequence of Tuber borchii Vittad., a whitish edible truffle.</title>
        <authorList>
            <consortium name="DOE Joint Genome Institute"/>
            <person name="Murat C."/>
            <person name="Kuo A."/>
            <person name="Barry K.W."/>
            <person name="Clum A."/>
            <person name="Dockter R.B."/>
            <person name="Fauchery L."/>
            <person name="Iotti M."/>
            <person name="Kohler A."/>
            <person name="Labutti K."/>
            <person name="Lindquist E.A."/>
            <person name="Lipzen A."/>
            <person name="Ohm R.A."/>
            <person name="Wang M."/>
            <person name="Grigoriev I.V."/>
            <person name="Zambonelli A."/>
            <person name="Martin F.M."/>
        </authorList>
    </citation>
    <scope>NUCLEOTIDE SEQUENCE [LARGE SCALE GENOMIC DNA]</scope>
    <source>
        <strain evidence="1 2">Tbo3840</strain>
    </source>
</reference>
<proteinExistence type="predicted"/>
<comment type="caution">
    <text evidence="1">The sequence shown here is derived from an EMBL/GenBank/DDBJ whole genome shotgun (WGS) entry which is preliminary data.</text>
</comment>
<protein>
    <submittedName>
        <fullName evidence="1">Uncharacterized protein</fullName>
    </submittedName>
</protein>
<dbReference type="AlphaFoldDB" id="A0A2T6ZY43"/>
<evidence type="ECO:0000313" key="1">
    <source>
        <dbReference type="EMBL" id="PUU80345.1"/>
    </source>
</evidence>
<dbReference type="EMBL" id="NESQ01000067">
    <property type="protein sequence ID" value="PUU80345.1"/>
    <property type="molecule type" value="Genomic_DNA"/>
</dbReference>
<evidence type="ECO:0000313" key="2">
    <source>
        <dbReference type="Proteomes" id="UP000244722"/>
    </source>
</evidence>
<organism evidence="1 2">
    <name type="scientific">Tuber borchii</name>
    <name type="common">White truffle</name>
    <dbReference type="NCBI Taxonomy" id="42251"/>
    <lineage>
        <taxon>Eukaryota</taxon>
        <taxon>Fungi</taxon>
        <taxon>Dikarya</taxon>
        <taxon>Ascomycota</taxon>
        <taxon>Pezizomycotina</taxon>
        <taxon>Pezizomycetes</taxon>
        <taxon>Pezizales</taxon>
        <taxon>Tuberaceae</taxon>
        <taxon>Tuber</taxon>
    </lineage>
</organism>
<gene>
    <name evidence="1" type="ORF">B9Z19DRAFT_737273</name>
</gene>